<dbReference type="AlphaFoldDB" id="A0AA40AN85"/>
<feature type="non-terminal residue" evidence="1">
    <location>
        <position position="179"/>
    </location>
</feature>
<evidence type="ECO:0000313" key="1">
    <source>
        <dbReference type="EMBL" id="KAK0718946.1"/>
    </source>
</evidence>
<keyword evidence="2" id="KW-1185">Reference proteome</keyword>
<protein>
    <submittedName>
        <fullName evidence="1">Uncharacterized protein</fullName>
    </submittedName>
</protein>
<proteinExistence type="predicted"/>
<name>A0AA40AN85_9PEZI</name>
<gene>
    <name evidence="1" type="ORF">B0T21DRAFT_374487</name>
</gene>
<accession>A0AA40AN85</accession>
<evidence type="ECO:0000313" key="2">
    <source>
        <dbReference type="Proteomes" id="UP001172159"/>
    </source>
</evidence>
<organism evidence="1 2">
    <name type="scientific">Apiosordaria backusii</name>
    <dbReference type="NCBI Taxonomy" id="314023"/>
    <lineage>
        <taxon>Eukaryota</taxon>
        <taxon>Fungi</taxon>
        <taxon>Dikarya</taxon>
        <taxon>Ascomycota</taxon>
        <taxon>Pezizomycotina</taxon>
        <taxon>Sordariomycetes</taxon>
        <taxon>Sordariomycetidae</taxon>
        <taxon>Sordariales</taxon>
        <taxon>Lasiosphaeriaceae</taxon>
        <taxon>Apiosordaria</taxon>
    </lineage>
</organism>
<dbReference type="Proteomes" id="UP001172159">
    <property type="component" value="Unassembled WGS sequence"/>
</dbReference>
<reference evidence="1" key="1">
    <citation type="submission" date="2023-06" db="EMBL/GenBank/DDBJ databases">
        <title>Genome-scale phylogeny and comparative genomics of the fungal order Sordariales.</title>
        <authorList>
            <consortium name="Lawrence Berkeley National Laboratory"/>
            <person name="Hensen N."/>
            <person name="Bonometti L."/>
            <person name="Westerberg I."/>
            <person name="Brannstrom I.O."/>
            <person name="Guillou S."/>
            <person name="Cros-Aarteil S."/>
            <person name="Calhoun S."/>
            <person name="Haridas S."/>
            <person name="Kuo A."/>
            <person name="Mondo S."/>
            <person name="Pangilinan J."/>
            <person name="Riley R."/>
            <person name="Labutti K."/>
            <person name="Andreopoulos B."/>
            <person name="Lipzen A."/>
            <person name="Chen C."/>
            <person name="Yanf M."/>
            <person name="Daum C."/>
            <person name="Ng V."/>
            <person name="Clum A."/>
            <person name="Steindorff A."/>
            <person name="Ohm R."/>
            <person name="Martin F."/>
            <person name="Silar P."/>
            <person name="Natvig D."/>
            <person name="Lalanne C."/>
            <person name="Gautier V."/>
            <person name="Ament-Velasquez S.L."/>
            <person name="Kruys A."/>
            <person name="Hutchinson M.I."/>
            <person name="Powell A.J."/>
            <person name="Barry K."/>
            <person name="Miller A.N."/>
            <person name="Grigoriev I.V."/>
            <person name="Debuchy R."/>
            <person name="Gladieux P."/>
            <person name="Thoren M.H."/>
            <person name="Johannesson H."/>
        </authorList>
    </citation>
    <scope>NUCLEOTIDE SEQUENCE</scope>
    <source>
        <strain evidence="1">CBS 540.89</strain>
    </source>
</reference>
<dbReference type="EMBL" id="JAUKTV010000013">
    <property type="protein sequence ID" value="KAK0718946.1"/>
    <property type="molecule type" value="Genomic_DNA"/>
</dbReference>
<comment type="caution">
    <text evidence="1">The sequence shown here is derived from an EMBL/GenBank/DDBJ whole genome shotgun (WGS) entry which is preliminary data.</text>
</comment>
<sequence>TSEIKDEFFGVEVAIHDYVENYHHIRPEKVGSLHSPAGQVFNMWRRCSVFLLHEHNQHQTPLPPPPGISSQIENLQNSLQSFLDHFVEDESQVQINMNQREYLTWVIREGVAFGYMLISQACNWRLLFDVEQEMSETEIMTMPGLVRLSLPDGKIIDPVVVIPPTTWSGVGKWGPPHVV</sequence>